<name>A0A371DSM9_9APHY</name>
<evidence type="ECO:0000313" key="2">
    <source>
        <dbReference type="EMBL" id="RDX55525.1"/>
    </source>
</evidence>
<organism evidence="2 3">
    <name type="scientific">Lentinus brumalis</name>
    <dbReference type="NCBI Taxonomy" id="2498619"/>
    <lineage>
        <taxon>Eukaryota</taxon>
        <taxon>Fungi</taxon>
        <taxon>Dikarya</taxon>
        <taxon>Basidiomycota</taxon>
        <taxon>Agaricomycotina</taxon>
        <taxon>Agaricomycetes</taxon>
        <taxon>Polyporales</taxon>
        <taxon>Polyporaceae</taxon>
        <taxon>Lentinus</taxon>
    </lineage>
</organism>
<dbReference type="Proteomes" id="UP000256964">
    <property type="component" value="Unassembled WGS sequence"/>
</dbReference>
<sequence>MNQNRYNQSNAQGSPMAFFPGQVGQGQGLPMPTQQPQQPPGMQFVWPGSGWPHMTMTGQQWPQPPMQGGTAAHFAPGPSGPSAAEIAVAVAAAMRQESNYTPAGSDPEDERILITALKKGYAEGLTTRPILMKLHNVNNHTESSWRDFYLDHDKRLLSRIYGFAIPSSLTTRRDGGRDVADSEQSRHHPLPRRKGVESASSSKRTSNPRLNNSTLDSLPSRRHRGSGSQSQHSRSLSSKRRDPDNMADSSPLPQRSKRGGPVDEYHAGTYIPPFSGTKKPKAPRRTTGDERFKFRDEDKIFLIHYLRWRVRQGEVPGKLQVFEELAQQTHHSADAWKRHWQQNAELPDRLLAQAKKRSAEEQLEPEPSRDEEDEGEEDDEDGEESPGDEASAQDMSQATRGDRAHTRRRRRSGRVNLGVKVTEDDLRAMAQYKAERLDAWSDFPSKQGAWQEFYERPGNEKRSLNAWFCAARDHAEGRSNFQNCESICKSTSLMSRSHSRIKNFNPHLHSKTMTNRHPH</sequence>
<feature type="compositionally biased region" description="Low complexity" evidence="1">
    <location>
        <begin position="226"/>
        <end position="236"/>
    </location>
</feature>
<feature type="compositionally biased region" description="Acidic residues" evidence="1">
    <location>
        <begin position="361"/>
        <end position="387"/>
    </location>
</feature>
<feature type="region of interest" description="Disordered" evidence="1">
    <location>
        <begin position="1"/>
        <end position="39"/>
    </location>
</feature>
<evidence type="ECO:0000256" key="1">
    <source>
        <dbReference type="SAM" id="MobiDB-lite"/>
    </source>
</evidence>
<feature type="compositionally biased region" description="Basic and acidic residues" evidence="1">
    <location>
        <begin position="171"/>
        <end position="186"/>
    </location>
</feature>
<evidence type="ECO:0000313" key="3">
    <source>
        <dbReference type="Proteomes" id="UP000256964"/>
    </source>
</evidence>
<protein>
    <recommendedName>
        <fullName evidence="4">Rap1 Myb domain-containing protein</fullName>
    </recommendedName>
</protein>
<proteinExistence type="predicted"/>
<keyword evidence="3" id="KW-1185">Reference proteome</keyword>
<dbReference type="STRING" id="139420.A0A371DSM9"/>
<dbReference type="AlphaFoldDB" id="A0A371DSM9"/>
<feature type="region of interest" description="Disordered" evidence="1">
    <location>
        <begin position="168"/>
        <end position="290"/>
    </location>
</feature>
<feature type="compositionally biased region" description="Polar residues" evidence="1">
    <location>
        <begin position="1"/>
        <end position="13"/>
    </location>
</feature>
<feature type="compositionally biased region" description="Polar residues" evidence="1">
    <location>
        <begin position="198"/>
        <end position="217"/>
    </location>
</feature>
<dbReference type="EMBL" id="KZ857382">
    <property type="protein sequence ID" value="RDX55525.1"/>
    <property type="molecule type" value="Genomic_DNA"/>
</dbReference>
<evidence type="ECO:0008006" key="4">
    <source>
        <dbReference type="Google" id="ProtNLM"/>
    </source>
</evidence>
<feature type="compositionally biased region" description="Low complexity" evidence="1">
    <location>
        <begin position="28"/>
        <end position="39"/>
    </location>
</feature>
<feature type="region of interest" description="Disordered" evidence="1">
    <location>
        <begin position="355"/>
        <end position="416"/>
    </location>
</feature>
<dbReference type="OrthoDB" id="3194584at2759"/>
<reference evidence="2 3" key="1">
    <citation type="journal article" date="2018" name="Biotechnol. Biofuels">
        <title>Integrative visual omics of the white-rot fungus Polyporus brumalis exposes the biotechnological potential of its oxidative enzymes for delignifying raw plant biomass.</title>
        <authorList>
            <person name="Miyauchi S."/>
            <person name="Rancon A."/>
            <person name="Drula E."/>
            <person name="Hage H."/>
            <person name="Chaduli D."/>
            <person name="Favel A."/>
            <person name="Grisel S."/>
            <person name="Henrissat B."/>
            <person name="Herpoel-Gimbert I."/>
            <person name="Ruiz-Duenas F.J."/>
            <person name="Chevret D."/>
            <person name="Hainaut M."/>
            <person name="Lin J."/>
            <person name="Wang M."/>
            <person name="Pangilinan J."/>
            <person name="Lipzen A."/>
            <person name="Lesage-Meessen L."/>
            <person name="Navarro D."/>
            <person name="Riley R."/>
            <person name="Grigoriev I.V."/>
            <person name="Zhou S."/>
            <person name="Raouche S."/>
            <person name="Rosso M.N."/>
        </authorList>
    </citation>
    <scope>NUCLEOTIDE SEQUENCE [LARGE SCALE GENOMIC DNA]</scope>
    <source>
        <strain evidence="2 3">BRFM 1820</strain>
    </source>
</reference>
<accession>A0A371DSM9</accession>
<gene>
    <name evidence="2" type="ORF">OH76DRAFT_747726</name>
</gene>